<reference evidence="2 3" key="1">
    <citation type="submission" date="2023-07" db="EMBL/GenBank/DDBJ databases">
        <title>Bacillus lucianemedeirus sp. nov, a new species isolated from an immunobiological production facility.</title>
        <authorList>
            <person name="Costa L.V."/>
            <person name="Miranda R.V.S.L."/>
            <person name="Brandao M.L.L."/>
            <person name="Reis C.M.F."/>
            <person name="Frazao A.M."/>
            <person name="Cruz F.V."/>
            <person name="Baio P.V.P."/>
            <person name="Veras J.F.C."/>
            <person name="Ramos J.N."/>
            <person name="Vieira V."/>
        </authorList>
    </citation>
    <scope>NUCLEOTIDE SEQUENCE [LARGE SCALE GENOMIC DNA]</scope>
    <source>
        <strain evidence="2 3">B190/17</strain>
    </source>
</reference>
<accession>A0ABW8ICI9</accession>
<organism evidence="2 3">
    <name type="scientific">Bacillus lumedeiriae</name>
    <dbReference type="NCBI Taxonomy" id="3058829"/>
    <lineage>
        <taxon>Bacteria</taxon>
        <taxon>Bacillati</taxon>
        <taxon>Bacillota</taxon>
        <taxon>Bacilli</taxon>
        <taxon>Bacillales</taxon>
        <taxon>Bacillaceae</taxon>
        <taxon>Bacillus</taxon>
    </lineage>
</organism>
<dbReference type="RefSeq" id="WP_404319245.1">
    <property type="nucleotide sequence ID" value="NZ_JAUIYO010000025.1"/>
</dbReference>
<feature type="region of interest" description="Disordered" evidence="1">
    <location>
        <begin position="22"/>
        <end position="44"/>
    </location>
</feature>
<sequence length="161" mass="18000">MSKVKPVSIRTGAMTKEERIKRKNAEDTLKGKKHITQTPPTDLCSQGKKAYKEIIESLPTNFLNNTDVHTVSIVADAIANMQKCRDIIKNEGLIVEYTNNSGAVNKDQNKAILIYQKYSEIFHKFAGELGLSPSARGKLALMLNEEIEKETDPLLRVLGRT</sequence>
<dbReference type="InterPro" id="IPR006448">
    <property type="entry name" value="Phage_term_ssu_P27"/>
</dbReference>
<proteinExistence type="predicted"/>
<comment type="caution">
    <text evidence="2">The sequence shown here is derived from an EMBL/GenBank/DDBJ whole genome shotgun (WGS) entry which is preliminary data.</text>
</comment>
<dbReference type="NCBIfam" id="TIGR01558">
    <property type="entry name" value="sm_term_P27"/>
    <property type="match status" value="1"/>
</dbReference>
<name>A0ABW8ICI9_9BACI</name>
<dbReference type="EMBL" id="JAUIYO010000025">
    <property type="protein sequence ID" value="MFK2827201.1"/>
    <property type="molecule type" value="Genomic_DNA"/>
</dbReference>
<dbReference type="Pfam" id="PF05119">
    <property type="entry name" value="Terminase_4"/>
    <property type="match status" value="1"/>
</dbReference>
<evidence type="ECO:0000256" key="1">
    <source>
        <dbReference type="SAM" id="MobiDB-lite"/>
    </source>
</evidence>
<evidence type="ECO:0000313" key="2">
    <source>
        <dbReference type="EMBL" id="MFK2827201.1"/>
    </source>
</evidence>
<gene>
    <name evidence="2" type="ORF">QYG89_16395</name>
</gene>
<protein>
    <submittedName>
        <fullName evidence="2">Phage terminase small subunit P27 family</fullName>
    </submittedName>
</protein>
<evidence type="ECO:0000313" key="3">
    <source>
        <dbReference type="Proteomes" id="UP001619911"/>
    </source>
</evidence>
<keyword evidence="3" id="KW-1185">Reference proteome</keyword>
<dbReference type="Proteomes" id="UP001619911">
    <property type="component" value="Unassembled WGS sequence"/>
</dbReference>